<dbReference type="AlphaFoldDB" id="A0A1I3N9J6"/>
<proteinExistence type="predicted"/>
<gene>
    <name evidence="1" type="ORF">SAMN05421852_10438</name>
</gene>
<protein>
    <recommendedName>
        <fullName evidence="3">DUF2197 domain-containing protein</fullName>
    </recommendedName>
</protein>
<sequence>MKMICILCDQSFSLSKMQEKKVKKHPHKIQICPTCYERITKQVVERQQKKETSVTSEDSLLKQEDLTYLND</sequence>
<evidence type="ECO:0000313" key="1">
    <source>
        <dbReference type="EMBL" id="SFJ05496.1"/>
    </source>
</evidence>
<organism evidence="1 2">
    <name type="scientific">Thermoflavimicrobium dichotomicum</name>
    <dbReference type="NCBI Taxonomy" id="46223"/>
    <lineage>
        <taxon>Bacteria</taxon>
        <taxon>Bacillati</taxon>
        <taxon>Bacillota</taxon>
        <taxon>Bacilli</taxon>
        <taxon>Bacillales</taxon>
        <taxon>Thermoactinomycetaceae</taxon>
        <taxon>Thermoflavimicrobium</taxon>
    </lineage>
</organism>
<name>A0A1I3N9J6_9BACL</name>
<dbReference type="EMBL" id="FORR01000004">
    <property type="protein sequence ID" value="SFJ05496.1"/>
    <property type="molecule type" value="Genomic_DNA"/>
</dbReference>
<dbReference type="Pfam" id="PF09963">
    <property type="entry name" value="DUF2197"/>
    <property type="match status" value="1"/>
</dbReference>
<keyword evidence="2" id="KW-1185">Reference proteome</keyword>
<dbReference type="InterPro" id="IPR019241">
    <property type="entry name" value="DUF2197"/>
</dbReference>
<accession>A0A1I3N9J6</accession>
<reference evidence="1 2" key="1">
    <citation type="submission" date="2016-10" db="EMBL/GenBank/DDBJ databases">
        <authorList>
            <person name="de Groot N.N."/>
        </authorList>
    </citation>
    <scope>NUCLEOTIDE SEQUENCE [LARGE SCALE GENOMIC DNA]</scope>
    <source>
        <strain evidence="1 2">DSM 44778</strain>
    </source>
</reference>
<dbReference type="Proteomes" id="UP000199545">
    <property type="component" value="Unassembled WGS sequence"/>
</dbReference>
<dbReference type="RefSeq" id="WP_175482322.1">
    <property type="nucleotide sequence ID" value="NZ_FORR01000004.1"/>
</dbReference>
<evidence type="ECO:0008006" key="3">
    <source>
        <dbReference type="Google" id="ProtNLM"/>
    </source>
</evidence>
<evidence type="ECO:0000313" key="2">
    <source>
        <dbReference type="Proteomes" id="UP000199545"/>
    </source>
</evidence>